<sequence>MLEKFRSYHLFGWRMIDFLRKADMCVSIVEPIPKPEDNTISLSQTVKTAEFLENKPKKTLEEIRSLDRHHIADCYKISLESLTEEFISKYENYNHMKWFRAYRQLRDA</sequence>
<comment type="caution">
    <text evidence="1">The sequence shown here is derived from an EMBL/GenBank/DDBJ whole genome shotgun (WGS) entry which is preliminary data.</text>
</comment>
<accession>A0A9W4T7A1</accession>
<evidence type="ECO:0000313" key="2">
    <source>
        <dbReference type="Proteomes" id="UP001153678"/>
    </source>
</evidence>
<dbReference type="EMBL" id="CAMKVN010010849">
    <property type="protein sequence ID" value="CAI2194407.1"/>
    <property type="molecule type" value="Genomic_DNA"/>
</dbReference>
<dbReference type="Proteomes" id="UP001153678">
    <property type="component" value="Unassembled WGS sequence"/>
</dbReference>
<organism evidence="1 2">
    <name type="scientific">Funneliformis geosporum</name>
    <dbReference type="NCBI Taxonomy" id="1117311"/>
    <lineage>
        <taxon>Eukaryota</taxon>
        <taxon>Fungi</taxon>
        <taxon>Fungi incertae sedis</taxon>
        <taxon>Mucoromycota</taxon>
        <taxon>Glomeromycotina</taxon>
        <taxon>Glomeromycetes</taxon>
        <taxon>Glomerales</taxon>
        <taxon>Glomeraceae</taxon>
        <taxon>Funneliformis</taxon>
    </lineage>
</organism>
<protein>
    <submittedName>
        <fullName evidence="1">17330_t:CDS:1</fullName>
    </submittedName>
</protein>
<reference evidence="1" key="1">
    <citation type="submission" date="2022-08" db="EMBL/GenBank/DDBJ databases">
        <authorList>
            <person name="Kallberg Y."/>
            <person name="Tangrot J."/>
            <person name="Rosling A."/>
        </authorList>
    </citation>
    <scope>NUCLEOTIDE SEQUENCE</scope>
    <source>
        <strain evidence="1">Wild A</strain>
    </source>
</reference>
<name>A0A9W4T7A1_9GLOM</name>
<dbReference type="AlphaFoldDB" id="A0A9W4T7A1"/>
<feature type="non-terminal residue" evidence="1">
    <location>
        <position position="1"/>
    </location>
</feature>
<keyword evidence="2" id="KW-1185">Reference proteome</keyword>
<evidence type="ECO:0000313" key="1">
    <source>
        <dbReference type="EMBL" id="CAI2194407.1"/>
    </source>
</evidence>
<gene>
    <name evidence="1" type="ORF">FWILDA_LOCUS16562</name>
</gene>
<proteinExistence type="predicted"/>